<name>A0ABT1TG46_9GAMM</name>
<sequence>MSAFIVGGILILNACREEPETKTSEQSVRPVKVLKIGNVSSDQTLKMPSTVRASDRVDLAFQVPGRLIEMPVKEGQAVKKGDLLARLDPRDYETNLRNATGTLAKAKAKLEYDIAEYHRYVSVKEKEAGAVSDSVLSLKKAAENVSKADLQSAQAGVDAARDQLAYSYLRAPFAGVLAKRYVDNYQEVQAKQTIISLQNTTAIELLIDVPELLVAPERRIPRAHAEFASAPGKLFELTVKEFATQADPMTQTYQVVLVMPSPRGIRILPGMTANVIFDLSDTDVADTEISIPAIAVTADTAGKPFVWVIDDKTMQVQRRSVTTGALTGNDNIRITAGLKPGETIAISGVSMLRDGQVVRAFDNR</sequence>
<evidence type="ECO:0000256" key="1">
    <source>
        <dbReference type="ARBA" id="ARBA00004196"/>
    </source>
</evidence>
<proteinExistence type="inferred from homology"/>
<dbReference type="InterPro" id="IPR058625">
    <property type="entry name" value="MdtA-like_BSH"/>
</dbReference>
<feature type="domain" description="Multidrug resistance protein MdtA-like C-terminal permuted SH3" evidence="6">
    <location>
        <begin position="290"/>
        <end position="349"/>
    </location>
</feature>
<evidence type="ECO:0000256" key="3">
    <source>
        <dbReference type="ARBA" id="ARBA00022448"/>
    </source>
</evidence>
<dbReference type="Gene3D" id="2.40.420.20">
    <property type="match status" value="1"/>
</dbReference>
<dbReference type="InterPro" id="IPR006143">
    <property type="entry name" value="RND_pump_MFP"/>
</dbReference>
<evidence type="ECO:0000259" key="4">
    <source>
        <dbReference type="Pfam" id="PF25917"/>
    </source>
</evidence>
<evidence type="ECO:0000313" key="8">
    <source>
        <dbReference type="Proteomes" id="UP001524499"/>
    </source>
</evidence>
<feature type="domain" description="Multidrug resistance protein MdtA-like barrel-sandwich hybrid" evidence="4">
    <location>
        <begin position="57"/>
        <end position="193"/>
    </location>
</feature>
<dbReference type="Gene3D" id="2.40.50.100">
    <property type="match status" value="1"/>
</dbReference>
<keyword evidence="8" id="KW-1185">Reference proteome</keyword>
<comment type="similarity">
    <text evidence="2">Belongs to the membrane fusion protein (MFP) (TC 8.A.1) family.</text>
</comment>
<dbReference type="Gene3D" id="1.10.287.470">
    <property type="entry name" value="Helix hairpin bin"/>
    <property type="match status" value="1"/>
</dbReference>
<gene>
    <name evidence="7" type="ORF">NP590_06400</name>
</gene>
<dbReference type="SUPFAM" id="SSF111369">
    <property type="entry name" value="HlyD-like secretion proteins"/>
    <property type="match status" value="1"/>
</dbReference>
<dbReference type="NCBIfam" id="TIGR01730">
    <property type="entry name" value="RND_mfp"/>
    <property type="match status" value="1"/>
</dbReference>
<dbReference type="InterPro" id="IPR058792">
    <property type="entry name" value="Beta-barrel_RND_2"/>
</dbReference>
<evidence type="ECO:0000259" key="6">
    <source>
        <dbReference type="Pfam" id="PF25967"/>
    </source>
</evidence>
<dbReference type="Proteomes" id="UP001524499">
    <property type="component" value="Unassembled WGS sequence"/>
</dbReference>
<evidence type="ECO:0000259" key="5">
    <source>
        <dbReference type="Pfam" id="PF25954"/>
    </source>
</evidence>
<comment type="subcellular location">
    <subcellularLocation>
        <location evidence="1">Cell envelope</location>
    </subcellularLocation>
</comment>
<organism evidence="7 8">
    <name type="scientific">Methylomonas subterranea</name>
    <dbReference type="NCBI Taxonomy" id="2952225"/>
    <lineage>
        <taxon>Bacteria</taxon>
        <taxon>Pseudomonadati</taxon>
        <taxon>Pseudomonadota</taxon>
        <taxon>Gammaproteobacteria</taxon>
        <taxon>Methylococcales</taxon>
        <taxon>Methylococcaceae</taxon>
        <taxon>Methylomonas</taxon>
    </lineage>
</organism>
<dbReference type="Gene3D" id="2.40.30.170">
    <property type="match status" value="1"/>
</dbReference>
<dbReference type="InterPro" id="IPR058627">
    <property type="entry name" value="MdtA-like_C"/>
</dbReference>
<dbReference type="PANTHER" id="PTHR30469:SF20">
    <property type="entry name" value="EFFLUX RND TRANSPORTER PERIPLASMIC ADAPTOR SUBUNIT"/>
    <property type="match status" value="1"/>
</dbReference>
<reference evidence="7 8" key="1">
    <citation type="submission" date="2022-07" db="EMBL/GenBank/DDBJ databases">
        <title>Methylomonas rivi sp. nov., Methylomonas rosea sp. nov., Methylomonas aureus sp. nov. and Methylomonas subterranea sp. nov., four novel methanotrophs isolated from a freshwater creek and the deep terrestrial subsurface.</title>
        <authorList>
            <person name="Abin C."/>
            <person name="Sankaranarayanan K."/>
            <person name="Garner C."/>
            <person name="Sindelar R."/>
            <person name="Kotary K."/>
            <person name="Garner R."/>
            <person name="Barclay S."/>
            <person name="Lawson P."/>
            <person name="Krumholz L."/>
        </authorList>
    </citation>
    <scope>NUCLEOTIDE SEQUENCE [LARGE SCALE GENOMIC DNA]</scope>
    <source>
        <strain evidence="7 8">SURF-2</strain>
    </source>
</reference>
<accession>A0ABT1TG46</accession>
<dbReference type="Pfam" id="PF25917">
    <property type="entry name" value="BSH_RND"/>
    <property type="match status" value="1"/>
</dbReference>
<dbReference type="EMBL" id="JANIBJ010000009">
    <property type="protein sequence ID" value="MCQ8103729.1"/>
    <property type="molecule type" value="Genomic_DNA"/>
</dbReference>
<dbReference type="PANTHER" id="PTHR30469">
    <property type="entry name" value="MULTIDRUG RESISTANCE PROTEIN MDTA"/>
    <property type="match status" value="1"/>
</dbReference>
<keyword evidence="3" id="KW-0813">Transport</keyword>
<feature type="domain" description="CusB-like beta-barrel" evidence="5">
    <location>
        <begin position="207"/>
        <end position="277"/>
    </location>
</feature>
<dbReference type="Pfam" id="PF25967">
    <property type="entry name" value="RND-MFP_C"/>
    <property type="match status" value="1"/>
</dbReference>
<evidence type="ECO:0000256" key="2">
    <source>
        <dbReference type="ARBA" id="ARBA00009477"/>
    </source>
</evidence>
<dbReference type="Pfam" id="PF25954">
    <property type="entry name" value="Beta-barrel_RND_2"/>
    <property type="match status" value="1"/>
</dbReference>
<evidence type="ECO:0000313" key="7">
    <source>
        <dbReference type="EMBL" id="MCQ8103729.1"/>
    </source>
</evidence>
<protein>
    <submittedName>
        <fullName evidence="7">Efflux RND transporter periplasmic adaptor subunit</fullName>
    </submittedName>
</protein>
<comment type="caution">
    <text evidence="7">The sequence shown here is derived from an EMBL/GenBank/DDBJ whole genome shotgun (WGS) entry which is preliminary data.</text>
</comment>